<dbReference type="Gene3D" id="1.20.1280.50">
    <property type="match status" value="1"/>
</dbReference>
<dbReference type="EMBL" id="AACS02000007">
    <property type="protein sequence ID" value="EAU90630.2"/>
    <property type="molecule type" value="Genomic_DNA"/>
</dbReference>
<dbReference type="OrthoDB" id="2862899at2759"/>
<organism evidence="1 2">
    <name type="scientific">Coprinopsis cinerea (strain Okayama-7 / 130 / ATCC MYA-4618 / FGSC 9003)</name>
    <name type="common">Inky cap fungus</name>
    <name type="synonym">Hormographiella aspergillata</name>
    <dbReference type="NCBI Taxonomy" id="240176"/>
    <lineage>
        <taxon>Eukaryota</taxon>
        <taxon>Fungi</taxon>
        <taxon>Dikarya</taxon>
        <taxon>Basidiomycota</taxon>
        <taxon>Agaricomycotina</taxon>
        <taxon>Agaricomycetes</taxon>
        <taxon>Agaricomycetidae</taxon>
        <taxon>Agaricales</taxon>
        <taxon>Agaricineae</taxon>
        <taxon>Psathyrellaceae</taxon>
        <taxon>Coprinopsis</taxon>
    </lineage>
</organism>
<dbReference type="GeneID" id="6007624"/>
<keyword evidence="2" id="KW-1185">Reference proteome</keyword>
<evidence type="ECO:0000313" key="2">
    <source>
        <dbReference type="Proteomes" id="UP000001861"/>
    </source>
</evidence>
<sequence>MPSDGCDQAWHLPPELLCKIFDEYRQEQVLDNSSTCYRNWMTVTHVCCSWRNAAIDCPSLWSYISDNVGPQWMTIHFERVQSFAPLHIRWSRRHDPSLPSPLVEFIPTNLHRIKDLELEEIDLSWPDDPKVRLLSSSYAPVLQSLSLACTGGFVIPEDTLHKGAPRSRNLVLRNCTAPPKCTSLLQGLTHYHQLIDDTNRYYPMFSAGLLEKMPNLVELKIECEAVWRTSTDGGVAILSALRSLTYTGEMRSCEALLNYIAVPRSARVDIDCTQSQPLIPPLPTGIISPHWISPSSLAQSPPSDFAQGGLKSLRFVLDSHQMTVQMWHDLVQLEQGTERPPPNLSFGAPKFKRGGNLSEESRFLAFQPLEDVISMELDWLWRATGIGLSQAVLSRLTELEHLALCSSAGLSVFLHSLKEGGPPSALPNLKTITARGVAFGPDGGCEERFCDSLVDMVSSRSRLGREIEEVKLVKCSSITQEEIERLKEYVTRVFVE</sequence>
<gene>
    <name evidence="1" type="ORF">CC1G_09870</name>
</gene>
<comment type="caution">
    <text evidence="1">The sequence shown here is derived from an EMBL/GenBank/DDBJ whole genome shotgun (WGS) entry which is preliminary data.</text>
</comment>
<dbReference type="KEGG" id="cci:CC1G_09870"/>
<dbReference type="AlphaFoldDB" id="A8N8L1"/>
<dbReference type="VEuPathDB" id="FungiDB:CC1G_09870"/>
<protein>
    <submittedName>
        <fullName evidence="1">Uncharacterized protein</fullName>
    </submittedName>
</protein>
<evidence type="ECO:0000313" key="1">
    <source>
        <dbReference type="EMBL" id="EAU90630.2"/>
    </source>
</evidence>
<dbReference type="Proteomes" id="UP000001861">
    <property type="component" value="Unassembled WGS sequence"/>
</dbReference>
<dbReference type="Gene3D" id="3.80.10.10">
    <property type="entry name" value="Ribonuclease Inhibitor"/>
    <property type="match status" value="1"/>
</dbReference>
<dbReference type="HOGENOM" id="CLU_568622_0_0_1"/>
<dbReference type="RefSeq" id="XP_001831167.2">
    <property type="nucleotide sequence ID" value="XM_001831115.2"/>
</dbReference>
<name>A8N8L1_COPC7</name>
<dbReference type="InterPro" id="IPR032675">
    <property type="entry name" value="LRR_dom_sf"/>
</dbReference>
<proteinExistence type="predicted"/>
<reference evidence="1 2" key="1">
    <citation type="journal article" date="2010" name="Proc. Natl. Acad. Sci. U.S.A.">
        <title>Insights into evolution of multicellular fungi from the assembled chromosomes of the mushroom Coprinopsis cinerea (Coprinus cinereus).</title>
        <authorList>
            <person name="Stajich J.E."/>
            <person name="Wilke S.K."/>
            <person name="Ahren D."/>
            <person name="Au C.H."/>
            <person name="Birren B.W."/>
            <person name="Borodovsky M."/>
            <person name="Burns C."/>
            <person name="Canback B."/>
            <person name="Casselton L.A."/>
            <person name="Cheng C.K."/>
            <person name="Deng J."/>
            <person name="Dietrich F.S."/>
            <person name="Fargo D.C."/>
            <person name="Farman M.L."/>
            <person name="Gathman A.C."/>
            <person name="Goldberg J."/>
            <person name="Guigo R."/>
            <person name="Hoegger P.J."/>
            <person name="Hooker J.B."/>
            <person name="Huggins A."/>
            <person name="James T.Y."/>
            <person name="Kamada T."/>
            <person name="Kilaru S."/>
            <person name="Kodira C."/>
            <person name="Kues U."/>
            <person name="Kupfer D."/>
            <person name="Kwan H.S."/>
            <person name="Lomsadze A."/>
            <person name="Li W."/>
            <person name="Lilly W.W."/>
            <person name="Ma L.J."/>
            <person name="Mackey A.J."/>
            <person name="Manning G."/>
            <person name="Martin F."/>
            <person name="Muraguchi H."/>
            <person name="Natvig D.O."/>
            <person name="Palmerini H."/>
            <person name="Ramesh M.A."/>
            <person name="Rehmeyer C.J."/>
            <person name="Roe B.A."/>
            <person name="Shenoy N."/>
            <person name="Stanke M."/>
            <person name="Ter-Hovhannisyan V."/>
            <person name="Tunlid A."/>
            <person name="Velagapudi R."/>
            <person name="Vision T.J."/>
            <person name="Zeng Q."/>
            <person name="Zolan M.E."/>
            <person name="Pukkila P.J."/>
        </authorList>
    </citation>
    <scope>NUCLEOTIDE SEQUENCE [LARGE SCALE GENOMIC DNA]</scope>
    <source>
        <strain evidence="2">Okayama-7 / 130 / ATCC MYA-4618 / FGSC 9003</strain>
    </source>
</reference>
<accession>A8N8L1</accession>
<dbReference type="InParanoid" id="A8N8L1"/>